<accession>A0A2S3ZU21</accession>
<dbReference type="OrthoDB" id="4948465at2"/>
<dbReference type="Proteomes" id="UP000237061">
    <property type="component" value="Unassembled WGS sequence"/>
</dbReference>
<proteinExistence type="predicted"/>
<feature type="transmembrane region" description="Helical" evidence="1">
    <location>
        <begin position="35"/>
        <end position="54"/>
    </location>
</feature>
<sequence length="199" mass="21059">MVVLVLAALVCLTAAATVWLIRTRATAENDPDATFWYAFAGLCVAAPLILIPALTSSFTSLALFAVALATTVATHKLVVRRQITAAATDRRRQLSLALSTANHEHDALMTRWGRYELDPAAAIDFPAMSDVRVPETSALAKAARAAASLRHGPGCLTRMSLTGDVPADDGVAEYQRAVAMLAEALETAEKAAQGCLARQ</sequence>
<comment type="caution">
    <text evidence="2">The sequence shown here is derived from an EMBL/GenBank/DDBJ whole genome shotgun (WGS) entry which is preliminary data.</text>
</comment>
<protein>
    <submittedName>
        <fullName evidence="2">Uncharacterized protein</fullName>
    </submittedName>
</protein>
<dbReference type="RefSeq" id="WP_103466804.1">
    <property type="nucleotide sequence ID" value="NZ_PPXB01000016.1"/>
</dbReference>
<organism evidence="2 3">
    <name type="scientific">Arthrobacter glacialis</name>
    <dbReference type="NCBI Taxonomy" id="1664"/>
    <lineage>
        <taxon>Bacteria</taxon>
        <taxon>Bacillati</taxon>
        <taxon>Actinomycetota</taxon>
        <taxon>Actinomycetes</taxon>
        <taxon>Micrococcales</taxon>
        <taxon>Micrococcaceae</taxon>
        <taxon>Arthrobacter</taxon>
    </lineage>
</organism>
<evidence type="ECO:0000256" key="1">
    <source>
        <dbReference type="SAM" id="Phobius"/>
    </source>
</evidence>
<keyword evidence="3" id="KW-1185">Reference proteome</keyword>
<gene>
    <name evidence="2" type="ORF">CVS27_15745</name>
</gene>
<evidence type="ECO:0000313" key="3">
    <source>
        <dbReference type="Proteomes" id="UP000237061"/>
    </source>
</evidence>
<reference evidence="2 3" key="1">
    <citation type="submission" date="2018-01" db="EMBL/GenBank/DDBJ databases">
        <title>Arthrobacter sp. nov., from glaciers in China.</title>
        <authorList>
            <person name="Liu Q."/>
            <person name="Xin Y.-H."/>
        </authorList>
    </citation>
    <scope>NUCLEOTIDE SEQUENCE [LARGE SCALE GENOMIC DNA]</scope>
    <source>
        <strain evidence="2 3">HLT2-12-2</strain>
    </source>
</reference>
<name>A0A2S3ZU21_ARTGL</name>
<feature type="transmembrane region" description="Helical" evidence="1">
    <location>
        <begin position="61"/>
        <end position="79"/>
    </location>
</feature>
<keyword evidence="1" id="KW-0472">Membrane</keyword>
<dbReference type="EMBL" id="PPXC01000014">
    <property type="protein sequence ID" value="POH72347.1"/>
    <property type="molecule type" value="Genomic_DNA"/>
</dbReference>
<evidence type="ECO:0000313" key="2">
    <source>
        <dbReference type="EMBL" id="POH72347.1"/>
    </source>
</evidence>
<dbReference type="AlphaFoldDB" id="A0A2S3ZU21"/>
<keyword evidence="1" id="KW-1133">Transmembrane helix</keyword>
<keyword evidence="1" id="KW-0812">Transmembrane</keyword>